<dbReference type="EMBL" id="KV428039">
    <property type="protein sequence ID" value="KZT39943.1"/>
    <property type="molecule type" value="Genomic_DNA"/>
</dbReference>
<reference evidence="1 2" key="1">
    <citation type="journal article" date="2016" name="Mol. Biol. Evol.">
        <title>Comparative Genomics of Early-Diverging Mushroom-Forming Fungi Provides Insights into the Origins of Lignocellulose Decay Capabilities.</title>
        <authorList>
            <person name="Nagy L.G."/>
            <person name="Riley R."/>
            <person name="Tritt A."/>
            <person name="Adam C."/>
            <person name="Daum C."/>
            <person name="Floudas D."/>
            <person name="Sun H."/>
            <person name="Yadav J.S."/>
            <person name="Pangilinan J."/>
            <person name="Larsson K.H."/>
            <person name="Matsuura K."/>
            <person name="Barry K."/>
            <person name="Labutti K."/>
            <person name="Kuo R."/>
            <person name="Ohm R.A."/>
            <person name="Bhattacharya S.S."/>
            <person name="Shirouzu T."/>
            <person name="Yoshinaga Y."/>
            <person name="Martin F.M."/>
            <person name="Grigoriev I.V."/>
            <person name="Hibbett D.S."/>
        </authorList>
    </citation>
    <scope>NUCLEOTIDE SEQUENCE [LARGE SCALE GENOMIC DNA]</scope>
    <source>
        <strain evidence="1 2">HHB10207 ss-3</strain>
    </source>
</reference>
<dbReference type="AlphaFoldDB" id="A0A166ETY6"/>
<name>A0A166ETY6_9AGAM</name>
<sequence>MSSALLRGCPNLRGQSMVHDDLESFLWVLIVTALWIEDPSPSSEEYDKWVNSAEWAMKTTLFPVIGIPSTSWLSEQKRALLFSFSGKGNPYNSFAPYDPVSRLYSRVIEPWSDYMFRRDLEGMTSKNQTPTDEQYYLAILEILRNGIKSFS</sequence>
<evidence type="ECO:0000313" key="2">
    <source>
        <dbReference type="Proteomes" id="UP000076798"/>
    </source>
</evidence>
<dbReference type="Proteomes" id="UP000076798">
    <property type="component" value="Unassembled WGS sequence"/>
</dbReference>
<accession>A0A166ETY6</accession>
<evidence type="ECO:0008006" key="3">
    <source>
        <dbReference type="Google" id="ProtNLM"/>
    </source>
</evidence>
<gene>
    <name evidence="1" type="ORF">SISSUDRAFT_1044910</name>
</gene>
<protein>
    <recommendedName>
        <fullName evidence="3">Fungal-type protein kinase domain-containing protein</fullName>
    </recommendedName>
</protein>
<organism evidence="1 2">
    <name type="scientific">Sistotremastrum suecicum HHB10207 ss-3</name>
    <dbReference type="NCBI Taxonomy" id="1314776"/>
    <lineage>
        <taxon>Eukaryota</taxon>
        <taxon>Fungi</taxon>
        <taxon>Dikarya</taxon>
        <taxon>Basidiomycota</taxon>
        <taxon>Agaricomycotina</taxon>
        <taxon>Agaricomycetes</taxon>
        <taxon>Sistotremastrales</taxon>
        <taxon>Sistotremastraceae</taxon>
        <taxon>Sistotremastrum</taxon>
    </lineage>
</organism>
<proteinExistence type="predicted"/>
<keyword evidence="2" id="KW-1185">Reference proteome</keyword>
<evidence type="ECO:0000313" key="1">
    <source>
        <dbReference type="EMBL" id="KZT39943.1"/>
    </source>
</evidence>